<proteinExistence type="predicted"/>
<dbReference type="Pfam" id="PF01103">
    <property type="entry name" value="Omp85"/>
    <property type="match status" value="1"/>
</dbReference>
<evidence type="ECO:0000256" key="2">
    <source>
        <dbReference type="ARBA" id="ARBA00023136"/>
    </source>
</evidence>
<dbReference type="Gene3D" id="2.40.160.50">
    <property type="entry name" value="membrane protein fhac: a member of the omp85/tpsb transporter family"/>
    <property type="match status" value="1"/>
</dbReference>
<sequence length="529" mass="58567">MVLAANARLRQVADVVGMPDRLVVPSGFAAGDSVDEEMVLDGAATIRQELIDQGYLQAEVDVDTSSASAGLFVTYRIHAGTQAHIKGWRLRGCEAIDEKKLLRAMPKKGAVFSKKILEKAVYVILNSCEKSGFPLAEVVPASVIDSGELVCPTLLVREGPLVMVGYLEFFGSRGLSKSVLVRLARFRAGRVYSPVTVRKWKRNLEKSGLVRVNSEELVFEKGYGVRFRVTKRRGNRASGMLGYSADTKQLNGLVELKLGNILNTGRRLQAGWQAFAGRTRYDFSYTEPWLLGWWLSVTCHVQHRVTDTIRSQTSFAVGAELLTSPDFILSFESGFEQTASIDTSENGQTTWAGTGFEIDTRNTDFNPRRGEYLNIKTRVGNRSSHTASAKFIGRFESDFGFLWPVFGPFVLADFLHYRLVYSHVSLPEFELYHMGGAASLRGYYEEEFCGTEIGLWNCELRYGVSSSFMAYPFFDAGVAKSSSSWIFRPAYGVGFRAGTRIGTLGIDYGVAIGSDPLEGKVHLSFAGEF</sequence>
<organism evidence="4 5">
    <name type="scientific">candidate division WOR-3 bacterium JGI_Cruoil_03_51_56</name>
    <dbReference type="NCBI Taxonomy" id="1973747"/>
    <lineage>
        <taxon>Bacteria</taxon>
        <taxon>Bacteria division WOR-3</taxon>
    </lineage>
</organism>
<protein>
    <recommendedName>
        <fullName evidence="3">Bacterial surface antigen (D15) domain-containing protein</fullName>
    </recommendedName>
</protein>
<dbReference type="InterPro" id="IPR000184">
    <property type="entry name" value="Bac_surfAg_D15"/>
</dbReference>
<reference evidence="4 5" key="1">
    <citation type="submission" date="2017-07" db="EMBL/GenBank/DDBJ databases">
        <title>Recovery of genomes from metagenomes via a dereplication, aggregation, and scoring strategy.</title>
        <authorList>
            <person name="Sieber C.M."/>
            <person name="Probst A.J."/>
            <person name="Sharrar A."/>
            <person name="Thomas B.C."/>
            <person name="Hess M."/>
            <person name="Tringe S.G."/>
            <person name="Banfield J.F."/>
        </authorList>
    </citation>
    <scope>NUCLEOTIDE SEQUENCE [LARGE SCALE GENOMIC DNA]</scope>
    <source>
        <strain evidence="4">JGI_Cruoil_03_51_56</strain>
    </source>
</reference>
<feature type="domain" description="Bacterial surface antigen (D15)" evidence="3">
    <location>
        <begin position="260"/>
        <end position="514"/>
    </location>
</feature>
<comment type="subcellular location">
    <subcellularLocation>
        <location evidence="1">Membrane</location>
    </subcellularLocation>
</comment>
<gene>
    <name evidence="4" type="ORF">CH330_04105</name>
</gene>
<dbReference type="AlphaFoldDB" id="A0A235BU53"/>
<evidence type="ECO:0000313" key="4">
    <source>
        <dbReference type="EMBL" id="OYD15980.1"/>
    </source>
</evidence>
<evidence type="ECO:0000259" key="3">
    <source>
        <dbReference type="Pfam" id="PF01103"/>
    </source>
</evidence>
<dbReference type="Proteomes" id="UP000215559">
    <property type="component" value="Unassembled WGS sequence"/>
</dbReference>
<comment type="caution">
    <text evidence="4">The sequence shown here is derived from an EMBL/GenBank/DDBJ whole genome shotgun (WGS) entry which is preliminary data.</text>
</comment>
<name>A0A235BU53_UNCW3</name>
<evidence type="ECO:0000313" key="5">
    <source>
        <dbReference type="Proteomes" id="UP000215559"/>
    </source>
</evidence>
<keyword evidence="2" id="KW-0472">Membrane</keyword>
<dbReference type="EMBL" id="NOZP01000078">
    <property type="protein sequence ID" value="OYD15980.1"/>
    <property type="molecule type" value="Genomic_DNA"/>
</dbReference>
<accession>A0A235BU53</accession>
<dbReference type="GO" id="GO:0019867">
    <property type="term" value="C:outer membrane"/>
    <property type="evidence" value="ECO:0007669"/>
    <property type="project" value="InterPro"/>
</dbReference>
<evidence type="ECO:0000256" key="1">
    <source>
        <dbReference type="ARBA" id="ARBA00004370"/>
    </source>
</evidence>